<dbReference type="OrthoDB" id="9800940at2"/>
<sequence length="313" mass="34072">MDITFLGTGAGRPVSGRNVTSSALRLPAARGTFWLFDCGEGTQHQLMKTSHKLSRLERIFITHLHGDHTFGLPGLLSSRAFSGGTTPVTVYGPKGIKQLIEMSLSLTQTNLEYELHIEEIEEEGIIFEDEQFTVTAAELEHRVPCFGYRIVEKPVSGKLNAIKLQGLGVKPGPVYGRLKQGLDAELPDGRMVYANEVKGPSIPGRVITILGDTSPCENTVLLGVGADLLVHEATFAADLPDKAVEFGHSTTIHAAEAAVRAGAKKLVITHFSSRYRQEDLEQLADEARVLFPETLAATDLLTVPIPRIVEPRE</sequence>
<evidence type="ECO:0000256" key="1">
    <source>
        <dbReference type="ARBA" id="ARBA00011738"/>
    </source>
</evidence>
<evidence type="ECO:0000313" key="12">
    <source>
        <dbReference type="Proteomes" id="UP000249522"/>
    </source>
</evidence>
<dbReference type="EMBL" id="QKRB01000057">
    <property type="protein sequence ID" value="PZD93654.1"/>
    <property type="molecule type" value="Genomic_DNA"/>
</dbReference>
<proteinExistence type="inferred from homology"/>
<dbReference type="GO" id="GO:0042781">
    <property type="term" value="F:3'-tRNA processing endoribonuclease activity"/>
    <property type="evidence" value="ECO:0007669"/>
    <property type="project" value="UniProtKB-UniRule"/>
</dbReference>
<feature type="binding site" evidence="10">
    <location>
        <position position="68"/>
    </location>
    <ligand>
        <name>Zn(2+)</name>
        <dbReference type="ChEBI" id="CHEBI:29105"/>
        <label>2</label>
        <note>catalytic</note>
    </ligand>
</feature>
<keyword evidence="4 10" id="KW-0540">Nuclease</keyword>
<comment type="cofactor">
    <cofactor evidence="10">
        <name>Zn(2+)</name>
        <dbReference type="ChEBI" id="CHEBI:29105"/>
    </cofactor>
    <text evidence="10">Binds 2 Zn(2+) ions.</text>
</comment>
<evidence type="ECO:0000256" key="2">
    <source>
        <dbReference type="ARBA" id="ARBA00012477"/>
    </source>
</evidence>
<evidence type="ECO:0000256" key="8">
    <source>
        <dbReference type="ARBA" id="ARBA00022833"/>
    </source>
</evidence>
<comment type="caution">
    <text evidence="11">The sequence shown here is derived from an EMBL/GenBank/DDBJ whole genome shotgun (WGS) entry which is preliminary data.</text>
</comment>
<organism evidence="11 12">
    <name type="scientific">Paenibacillus sambharensis</name>
    <dbReference type="NCBI Taxonomy" id="1803190"/>
    <lineage>
        <taxon>Bacteria</taxon>
        <taxon>Bacillati</taxon>
        <taxon>Bacillota</taxon>
        <taxon>Bacilli</taxon>
        <taxon>Bacillales</taxon>
        <taxon>Paenibacillaceae</taxon>
        <taxon>Paenibacillus</taxon>
    </lineage>
</organism>
<evidence type="ECO:0000256" key="10">
    <source>
        <dbReference type="HAMAP-Rule" id="MF_01818"/>
    </source>
</evidence>
<dbReference type="RefSeq" id="WP_111149324.1">
    <property type="nucleotide sequence ID" value="NZ_QKRB01000057.1"/>
</dbReference>
<comment type="similarity">
    <text evidence="10">Belongs to the RNase Z family.</text>
</comment>
<reference evidence="11 12" key="1">
    <citation type="submission" date="2018-06" db="EMBL/GenBank/DDBJ databases">
        <title>Paenibacillus imtechensis sp. nov.</title>
        <authorList>
            <person name="Pinnaka A.K."/>
            <person name="Singh H."/>
            <person name="Kaur M."/>
        </authorList>
    </citation>
    <scope>NUCLEOTIDE SEQUENCE [LARGE SCALE GENOMIC DNA]</scope>
    <source>
        <strain evidence="11 12">SMB1</strain>
    </source>
</reference>
<dbReference type="InterPro" id="IPR036866">
    <property type="entry name" value="RibonucZ/Hydroxyglut_hydro"/>
</dbReference>
<keyword evidence="3 10" id="KW-0819">tRNA processing</keyword>
<feature type="binding site" evidence="10">
    <location>
        <position position="67"/>
    </location>
    <ligand>
        <name>Zn(2+)</name>
        <dbReference type="ChEBI" id="CHEBI:29105"/>
        <label>2</label>
        <note>catalytic</note>
    </ligand>
</feature>
<accession>A0A2W1LGS2</accession>
<feature type="active site" description="Proton acceptor" evidence="10">
    <location>
        <position position="67"/>
    </location>
</feature>
<evidence type="ECO:0000313" key="11">
    <source>
        <dbReference type="EMBL" id="PZD93654.1"/>
    </source>
</evidence>
<keyword evidence="7 10" id="KW-0378">Hydrolase</keyword>
<comment type="function">
    <text evidence="9 10">Zinc phosphodiesterase, which displays some tRNA 3'-processing endonuclease activity. Probably involved in tRNA maturation, by removing a 3'-trailer from precursor tRNA.</text>
</comment>
<dbReference type="GO" id="GO:0008270">
    <property type="term" value="F:zinc ion binding"/>
    <property type="evidence" value="ECO:0007669"/>
    <property type="project" value="UniProtKB-UniRule"/>
</dbReference>
<dbReference type="AlphaFoldDB" id="A0A2W1LGS2"/>
<dbReference type="NCBIfam" id="NF000801">
    <property type="entry name" value="PRK00055.1-3"/>
    <property type="match status" value="1"/>
</dbReference>
<feature type="binding site" evidence="10">
    <location>
        <position position="212"/>
    </location>
    <ligand>
        <name>Zn(2+)</name>
        <dbReference type="ChEBI" id="CHEBI:29105"/>
        <label>1</label>
        <note>catalytic</note>
    </ligand>
</feature>
<evidence type="ECO:0000256" key="7">
    <source>
        <dbReference type="ARBA" id="ARBA00022801"/>
    </source>
</evidence>
<evidence type="ECO:0000256" key="6">
    <source>
        <dbReference type="ARBA" id="ARBA00022759"/>
    </source>
</evidence>
<dbReference type="GO" id="GO:0042802">
    <property type="term" value="F:identical protein binding"/>
    <property type="evidence" value="ECO:0007669"/>
    <property type="project" value="UniProtKB-ARBA"/>
</dbReference>
<dbReference type="CDD" id="cd07717">
    <property type="entry name" value="RNaseZ_ZiPD-like_MBL-fold"/>
    <property type="match status" value="1"/>
</dbReference>
<dbReference type="PANTHER" id="PTHR46018">
    <property type="entry name" value="ZINC PHOSPHODIESTERASE ELAC PROTEIN 1"/>
    <property type="match status" value="1"/>
</dbReference>
<keyword evidence="6 10" id="KW-0255">Endonuclease</keyword>
<keyword evidence="12" id="KW-1185">Reference proteome</keyword>
<keyword evidence="8 10" id="KW-0862">Zinc</keyword>
<dbReference type="InterPro" id="IPR013471">
    <property type="entry name" value="RNase_Z/BN"/>
</dbReference>
<dbReference type="Pfam" id="PF23023">
    <property type="entry name" value="Anti-Pycsar_Apyc1"/>
    <property type="match status" value="1"/>
</dbReference>
<feature type="binding site" evidence="10">
    <location>
        <position position="270"/>
    </location>
    <ligand>
        <name>Zn(2+)</name>
        <dbReference type="ChEBI" id="CHEBI:29105"/>
        <label>2</label>
        <note>catalytic</note>
    </ligand>
</feature>
<dbReference type="SUPFAM" id="SSF56281">
    <property type="entry name" value="Metallo-hydrolase/oxidoreductase"/>
    <property type="match status" value="1"/>
</dbReference>
<evidence type="ECO:0000256" key="9">
    <source>
        <dbReference type="ARBA" id="ARBA00057812"/>
    </source>
</evidence>
<gene>
    <name evidence="10 11" type="primary">rnz</name>
    <name evidence="11" type="ORF">DNH61_23870</name>
</gene>
<dbReference type="Gene3D" id="3.60.15.10">
    <property type="entry name" value="Ribonuclease Z/Hydroxyacylglutathione hydrolase-like"/>
    <property type="match status" value="1"/>
</dbReference>
<dbReference type="NCBIfam" id="TIGR02651">
    <property type="entry name" value="RNase_Z"/>
    <property type="match status" value="1"/>
</dbReference>
<keyword evidence="5 10" id="KW-0479">Metal-binding</keyword>
<dbReference type="PANTHER" id="PTHR46018:SF2">
    <property type="entry name" value="ZINC PHOSPHODIESTERASE ELAC PROTEIN 1"/>
    <property type="match status" value="1"/>
</dbReference>
<dbReference type="EC" id="3.1.26.11" evidence="2 10"/>
<feature type="binding site" evidence="10">
    <location>
        <position position="141"/>
    </location>
    <ligand>
        <name>Zn(2+)</name>
        <dbReference type="ChEBI" id="CHEBI:29105"/>
        <label>1</label>
        <note>catalytic</note>
    </ligand>
</feature>
<dbReference type="FunFam" id="3.60.15.10:FF:000002">
    <property type="entry name" value="Ribonuclease Z"/>
    <property type="match status" value="1"/>
</dbReference>
<evidence type="ECO:0000256" key="4">
    <source>
        <dbReference type="ARBA" id="ARBA00022722"/>
    </source>
</evidence>
<evidence type="ECO:0000256" key="3">
    <source>
        <dbReference type="ARBA" id="ARBA00022694"/>
    </source>
</evidence>
<feature type="binding site" evidence="10">
    <location>
        <position position="63"/>
    </location>
    <ligand>
        <name>Zn(2+)</name>
        <dbReference type="ChEBI" id="CHEBI:29105"/>
        <label>1</label>
        <note>catalytic</note>
    </ligand>
</feature>
<dbReference type="Proteomes" id="UP000249522">
    <property type="component" value="Unassembled WGS sequence"/>
</dbReference>
<comment type="subunit">
    <text evidence="1 10">Homodimer.</text>
</comment>
<feature type="binding site" evidence="10">
    <location>
        <position position="212"/>
    </location>
    <ligand>
        <name>Zn(2+)</name>
        <dbReference type="ChEBI" id="CHEBI:29105"/>
        <label>2</label>
        <note>catalytic</note>
    </ligand>
</feature>
<feature type="binding site" evidence="10">
    <location>
        <position position="65"/>
    </location>
    <ligand>
        <name>Zn(2+)</name>
        <dbReference type="ChEBI" id="CHEBI:29105"/>
        <label>1</label>
        <note>catalytic</note>
    </ligand>
</feature>
<name>A0A2W1LGS2_9BACL</name>
<comment type="catalytic activity">
    <reaction evidence="10">
        <text>Endonucleolytic cleavage of RNA, removing extra 3' nucleotides from tRNA precursor, generating 3' termini of tRNAs. A 3'-hydroxy group is left at the tRNA terminus and a 5'-phosphoryl group is left at the trailer molecule.</text>
        <dbReference type="EC" id="3.1.26.11"/>
    </reaction>
</comment>
<protein>
    <recommendedName>
        <fullName evidence="2 10">Ribonuclease Z</fullName>
        <shortName evidence="10">RNase Z</shortName>
        <ecNumber evidence="2 10">3.1.26.11</ecNumber>
    </recommendedName>
    <alternativeName>
        <fullName evidence="10">tRNA 3 endonuclease</fullName>
    </alternativeName>
    <alternativeName>
        <fullName evidence="10">tRNase Z</fullName>
    </alternativeName>
</protein>
<evidence type="ECO:0000256" key="5">
    <source>
        <dbReference type="ARBA" id="ARBA00022723"/>
    </source>
</evidence>
<dbReference type="HAMAP" id="MF_01818">
    <property type="entry name" value="RNase_Z_BN"/>
    <property type="match status" value="1"/>
</dbReference>